<dbReference type="EMBL" id="GBXM01072588">
    <property type="protein sequence ID" value="JAH35989.1"/>
    <property type="molecule type" value="Transcribed_RNA"/>
</dbReference>
<proteinExistence type="predicted"/>
<organism evidence="1">
    <name type="scientific">Anguilla anguilla</name>
    <name type="common">European freshwater eel</name>
    <name type="synonym">Muraena anguilla</name>
    <dbReference type="NCBI Taxonomy" id="7936"/>
    <lineage>
        <taxon>Eukaryota</taxon>
        <taxon>Metazoa</taxon>
        <taxon>Chordata</taxon>
        <taxon>Craniata</taxon>
        <taxon>Vertebrata</taxon>
        <taxon>Euteleostomi</taxon>
        <taxon>Actinopterygii</taxon>
        <taxon>Neopterygii</taxon>
        <taxon>Teleostei</taxon>
        <taxon>Anguilliformes</taxon>
        <taxon>Anguillidae</taxon>
        <taxon>Anguilla</taxon>
    </lineage>
</organism>
<protein>
    <submittedName>
        <fullName evidence="1">Uncharacterized protein</fullName>
    </submittedName>
</protein>
<accession>A0A0E9S3J1</accession>
<sequence length="29" mass="3289">MPETKRHVKKGSAMSISCEIITNRQQTIT</sequence>
<reference evidence="1" key="2">
    <citation type="journal article" date="2015" name="Fish Shellfish Immunol.">
        <title>Early steps in the European eel (Anguilla anguilla)-Vibrio vulnificus interaction in the gills: Role of the RtxA13 toxin.</title>
        <authorList>
            <person name="Callol A."/>
            <person name="Pajuelo D."/>
            <person name="Ebbesson L."/>
            <person name="Teles M."/>
            <person name="MacKenzie S."/>
            <person name="Amaro C."/>
        </authorList>
    </citation>
    <scope>NUCLEOTIDE SEQUENCE</scope>
</reference>
<evidence type="ECO:0000313" key="1">
    <source>
        <dbReference type="EMBL" id="JAH35989.1"/>
    </source>
</evidence>
<name>A0A0E9S3J1_ANGAN</name>
<reference evidence="1" key="1">
    <citation type="submission" date="2014-11" db="EMBL/GenBank/DDBJ databases">
        <authorList>
            <person name="Amaro Gonzalez C."/>
        </authorList>
    </citation>
    <scope>NUCLEOTIDE SEQUENCE</scope>
</reference>
<dbReference type="AlphaFoldDB" id="A0A0E9S3J1"/>